<keyword evidence="2" id="KW-0812">Transmembrane</keyword>
<dbReference type="SUPFAM" id="SSF55073">
    <property type="entry name" value="Nucleotide cyclase"/>
    <property type="match status" value="1"/>
</dbReference>
<dbReference type="OrthoDB" id="115048at2"/>
<dbReference type="PANTHER" id="PTHR45138">
    <property type="entry name" value="REGULATORY COMPONENTS OF SENSORY TRANSDUCTION SYSTEM"/>
    <property type="match status" value="1"/>
</dbReference>
<feature type="transmembrane region" description="Helical" evidence="2">
    <location>
        <begin position="33"/>
        <end position="53"/>
    </location>
</feature>
<organism evidence="4 5">
    <name type="scientific">Terriglobus saanensis (strain ATCC BAA-1853 / DSM 23119 / SP1PR4)</name>
    <dbReference type="NCBI Taxonomy" id="401053"/>
    <lineage>
        <taxon>Bacteria</taxon>
        <taxon>Pseudomonadati</taxon>
        <taxon>Acidobacteriota</taxon>
        <taxon>Terriglobia</taxon>
        <taxon>Terriglobales</taxon>
        <taxon>Acidobacteriaceae</taxon>
        <taxon>Terriglobus</taxon>
    </lineage>
</organism>
<dbReference type="NCBIfam" id="TIGR00254">
    <property type="entry name" value="GGDEF"/>
    <property type="match status" value="1"/>
</dbReference>
<dbReference type="InterPro" id="IPR043128">
    <property type="entry name" value="Rev_trsase/Diguanyl_cyclase"/>
</dbReference>
<accession>E8V648</accession>
<proteinExistence type="predicted"/>
<dbReference type="InterPro" id="IPR029787">
    <property type="entry name" value="Nucleotide_cyclase"/>
</dbReference>
<dbReference type="EMBL" id="CP002467">
    <property type="protein sequence ID" value="ADV84939.1"/>
    <property type="molecule type" value="Genomic_DNA"/>
</dbReference>
<gene>
    <name evidence="4" type="ordered locus">AciPR4_4194</name>
</gene>
<dbReference type="PANTHER" id="PTHR45138:SF5">
    <property type="entry name" value="BIFUNCTIONAL PERIPLASMIC SUBSTRATE BINDING PROTEIN_CYTOPLASMIC DIGUANYLATE CYCLASE"/>
    <property type="match status" value="1"/>
</dbReference>
<keyword evidence="5" id="KW-1185">Reference proteome</keyword>
<dbReference type="GO" id="GO:0052621">
    <property type="term" value="F:diguanylate cyclase activity"/>
    <property type="evidence" value="ECO:0007669"/>
    <property type="project" value="UniProtKB-EC"/>
</dbReference>
<feature type="transmembrane region" description="Helical" evidence="2">
    <location>
        <begin position="90"/>
        <end position="108"/>
    </location>
</feature>
<dbReference type="Pfam" id="PF00990">
    <property type="entry name" value="GGDEF"/>
    <property type="match status" value="1"/>
</dbReference>
<dbReference type="InterPro" id="IPR000160">
    <property type="entry name" value="GGDEF_dom"/>
</dbReference>
<dbReference type="KEGG" id="tsa:AciPR4_4194"/>
<dbReference type="Gene3D" id="3.30.70.270">
    <property type="match status" value="1"/>
</dbReference>
<feature type="transmembrane region" description="Helical" evidence="2">
    <location>
        <begin position="145"/>
        <end position="166"/>
    </location>
</feature>
<reference evidence="4 5" key="1">
    <citation type="journal article" date="2012" name="Stand. Genomic Sci.">
        <title>Complete genome sequence of Terriglobus saanensis type strain SP1PR4(T), an Acidobacteria from tundra soil.</title>
        <authorList>
            <person name="Rawat S.R."/>
            <person name="Mannisto M.K."/>
            <person name="Starovoytov V."/>
            <person name="Goodwin L."/>
            <person name="Nolan M."/>
            <person name="Hauser L."/>
            <person name="Land M."/>
            <person name="Davenport K.W."/>
            <person name="Woyke T."/>
            <person name="Haggblom M.M."/>
        </authorList>
    </citation>
    <scope>NUCLEOTIDE SEQUENCE</scope>
    <source>
        <strain evidence="5">ATCC BAA-1853 / DSM 23119 / SP1PR4</strain>
    </source>
</reference>
<keyword evidence="2" id="KW-0472">Membrane</keyword>
<feature type="transmembrane region" description="Helical" evidence="2">
    <location>
        <begin position="120"/>
        <end position="139"/>
    </location>
</feature>
<sequence>MGTGFILIVGCIILAAGSVSLMAVRLSNRHLLGLGWLGGAFATGGAGAMLLGLSGRLPEILTFLGADGLVLLAFVLLHVSFTELLDTSSLLPRFGLVLLAIEVAAYFLDVHLMPNAQFRVIVISLLIAAQLAQTAFFLLRQPKKGILAPVWFNIGVLAGFGVLNLIRATAAILRMVKTLFQIPVDTSAVYVLFILAALGLAFGFFWLTTAQLANKLEYLASTDPLTRIYNRRAFLEWCDREVIKSQRTETPFSLLILDLDHFKRINDLFGHHSGDAALIAVVETMQNAVRGIDILGRWGGEEFVILLPGASAEAAMIVANRVCNAVKAMRLPAFEQKEPSKDPEQHLTVSLGLSTWRGPEDTIKDIARRADSALYQAKAAGRNRVLVQA</sequence>
<dbReference type="GO" id="GO:0005886">
    <property type="term" value="C:plasma membrane"/>
    <property type="evidence" value="ECO:0007669"/>
    <property type="project" value="TreeGrafter"/>
</dbReference>
<keyword evidence="2" id="KW-1133">Transmembrane helix</keyword>
<protein>
    <recommendedName>
        <fullName evidence="1">diguanylate cyclase</fullName>
        <ecNumber evidence="1">2.7.7.65</ecNumber>
    </recommendedName>
</protein>
<dbReference type="PROSITE" id="PS50887">
    <property type="entry name" value="GGDEF"/>
    <property type="match status" value="1"/>
</dbReference>
<evidence type="ECO:0000259" key="3">
    <source>
        <dbReference type="PROSITE" id="PS50887"/>
    </source>
</evidence>
<dbReference type="EC" id="2.7.7.65" evidence="1"/>
<dbReference type="FunFam" id="3.30.70.270:FF:000001">
    <property type="entry name" value="Diguanylate cyclase domain protein"/>
    <property type="match status" value="1"/>
</dbReference>
<feature type="transmembrane region" description="Helical" evidence="2">
    <location>
        <begin position="60"/>
        <end position="78"/>
    </location>
</feature>
<dbReference type="eggNOG" id="COG3706">
    <property type="taxonomic scope" value="Bacteria"/>
</dbReference>
<dbReference type="GO" id="GO:0043709">
    <property type="term" value="P:cell adhesion involved in single-species biofilm formation"/>
    <property type="evidence" value="ECO:0007669"/>
    <property type="project" value="TreeGrafter"/>
</dbReference>
<evidence type="ECO:0000313" key="4">
    <source>
        <dbReference type="EMBL" id="ADV84939.1"/>
    </source>
</evidence>
<feature type="domain" description="GGDEF" evidence="3">
    <location>
        <begin position="250"/>
        <end position="389"/>
    </location>
</feature>
<dbReference type="RefSeq" id="WP_013570669.1">
    <property type="nucleotide sequence ID" value="NC_014963.1"/>
</dbReference>
<dbReference type="InterPro" id="IPR050469">
    <property type="entry name" value="Diguanylate_Cyclase"/>
</dbReference>
<dbReference type="Proteomes" id="UP000006844">
    <property type="component" value="Chromosome"/>
</dbReference>
<dbReference type="CDD" id="cd01949">
    <property type="entry name" value="GGDEF"/>
    <property type="match status" value="1"/>
</dbReference>
<evidence type="ECO:0000256" key="2">
    <source>
        <dbReference type="SAM" id="Phobius"/>
    </source>
</evidence>
<name>E8V648_TERSS</name>
<feature type="transmembrane region" description="Helical" evidence="2">
    <location>
        <begin position="187"/>
        <end position="207"/>
    </location>
</feature>
<evidence type="ECO:0000313" key="5">
    <source>
        <dbReference type="Proteomes" id="UP000006844"/>
    </source>
</evidence>
<dbReference type="AlphaFoldDB" id="E8V648"/>
<dbReference type="HOGENOM" id="CLU_000445_11_1_0"/>
<evidence type="ECO:0000256" key="1">
    <source>
        <dbReference type="ARBA" id="ARBA00012528"/>
    </source>
</evidence>
<dbReference type="SMART" id="SM00267">
    <property type="entry name" value="GGDEF"/>
    <property type="match status" value="1"/>
</dbReference>
<dbReference type="STRING" id="401053.AciPR4_4194"/>
<dbReference type="GO" id="GO:1902201">
    <property type="term" value="P:negative regulation of bacterial-type flagellum-dependent cell motility"/>
    <property type="evidence" value="ECO:0007669"/>
    <property type="project" value="TreeGrafter"/>
</dbReference>